<accession>A0A1D8KTU1</accession>
<gene>
    <name evidence="1" type="ORF">C490910_164</name>
    <name evidence="2" type="ORF">CC030809_00159</name>
</gene>
<reference evidence="1 3" key="1">
    <citation type="journal article" date="2016" name="Virology">
        <title>The genomic content and context of auxiliary metabolic genes in marine cyanomyoviruses.</title>
        <authorList>
            <person name="Crummett L.T."/>
            <person name="Puxty R.J."/>
            <person name="Weihe C."/>
            <person name="Marston M.F."/>
            <person name="Martiny J.B."/>
        </authorList>
    </citation>
    <scope>NUCLEOTIDE SEQUENCE [LARGE SCALE GENOMIC DNA]</scope>
    <source>
        <strain evidence="1">0910CC49</strain>
    </source>
</reference>
<dbReference type="KEGG" id="vg:30308218"/>
<protein>
    <submittedName>
        <fullName evidence="1">Uncharacterized protein</fullName>
    </submittedName>
</protein>
<reference evidence="2 4" key="2">
    <citation type="submission" date="2020-06" db="EMBL/GenBank/DDBJ databases">
        <authorList>
            <person name="Puxty R.J."/>
            <person name="Weihe C."/>
            <person name="Marston M.F."/>
            <person name="Martiny J.B.H."/>
        </authorList>
    </citation>
    <scope>NUCLEOTIDE SEQUENCE [LARGE SCALE GENOMIC DNA]</scope>
    <source>
        <strain evidence="2">0809CC03</strain>
    </source>
</reference>
<organism evidence="1 3">
    <name type="scientific">Synechococcus phage S-CAM7</name>
    <dbReference type="NCBI Taxonomy" id="1883368"/>
    <lineage>
        <taxon>Viruses</taxon>
        <taxon>Duplodnaviria</taxon>
        <taxon>Heunggongvirae</taxon>
        <taxon>Uroviricota</taxon>
        <taxon>Caudoviricetes</taxon>
        <taxon>Pantevenvirales</taxon>
        <taxon>Kyanoviridae</taxon>
        <taxon>Mazuvirus</taxon>
        <taxon>Mazuvirus scam7</taxon>
    </lineage>
</organism>
<dbReference type="Proteomes" id="UP000203902">
    <property type="component" value="Segment"/>
</dbReference>
<sequence length="64" mass="7237">MTYIATPGLTEYTVVFRAHPRPDGAKSFRTIYAYTLEEATKGIYHLPNATNIVEVTDCFPTIRN</sequence>
<dbReference type="Proteomes" id="UP000510897">
    <property type="component" value="Segment"/>
</dbReference>
<proteinExistence type="predicted"/>
<evidence type="ECO:0000313" key="4">
    <source>
        <dbReference type="Proteomes" id="UP000510897"/>
    </source>
</evidence>
<evidence type="ECO:0000313" key="3">
    <source>
        <dbReference type="Proteomes" id="UP000203902"/>
    </source>
</evidence>
<evidence type="ECO:0000313" key="1">
    <source>
        <dbReference type="EMBL" id="AOV62088.1"/>
    </source>
</evidence>
<reference evidence="2 4" key="3">
    <citation type="submission" date="2020-07" db="EMBL/GenBank/DDBJ databases">
        <title>Signatures of coevolution in a cyanophage population.</title>
        <authorList>
            <person name="Abebe J."/>
        </authorList>
    </citation>
    <scope>NUCLEOTIDE SEQUENCE [LARGE SCALE GENOMIC DNA]</scope>
    <source>
        <strain evidence="2">0809CC03</strain>
    </source>
</reference>
<dbReference type="EMBL" id="KU686212">
    <property type="protein sequence ID" value="AOV62088.1"/>
    <property type="molecule type" value="Genomic_DNA"/>
</dbReference>
<evidence type="ECO:0000313" key="2">
    <source>
        <dbReference type="EMBL" id="QLF86215.1"/>
    </source>
</evidence>
<keyword evidence="3" id="KW-1185">Reference proteome</keyword>
<dbReference type="EMBL" id="MT586120">
    <property type="protein sequence ID" value="QLF86215.1"/>
    <property type="molecule type" value="Genomic_DNA"/>
</dbReference>
<dbReference type="RefSeq" id="YP_009323097.1">
    <property type="nucleotide sequence ID" value="NC_031927.1"/>
</dbReference>
<dbReference type="GeneID" id="30308218"/>
<name>A0A1D8KTU1_9CAUD</name>